<reference evidence="3" key="1">
    <citation type="submission" date="2021-01" db="EMBL/GenBank/DDBJ databases">
        <authorList>
            <person name="Corre E."/>
            <person name="Pelletier E."/>
            <person name="Niang G."/>
            <person name="Scheremetjew M."/>
            <person name="Finn R."/>
            <person name="Kale V."/>
            <person name="Holt S."/>
            <person name="Cochrane G."/>
            <person name="Meng A."/>
            <person name="Brown T."/>
            <person name="Cohen L."/>
        </authorList>
    </citation>
    <scope>NUCLEOTIDE SEQUENCE</scope>
    <source>
        <strain evidence="3">CCMP1413</strain>
    </source>
</reference>
<feature type="compositionally biased region" description="Low complexity" evidence="1">
    <location>
        <begin position="1"/>
        <end position="34"/>
    </location>
</feature>
<dbReference type="Gene3D" id="1.20.1050.10">
    <property type="match status" value="1"/>
</dbReference>
<dbReference type="SUPFAM" id="SSF52833">
    <property type="entry name" value="Thioredoxin-like"/>
    <property type="match status" value="1"/>
</dbReference>
<dbReference type="Gene3D" id="3.40.30.10">
    <property type="entry name" value="Glutaredoxin"/>
    <property type="match status" value="1"/>
</dbReference>
<evidence type="ECO:0000313" key="3">
    <source>
        <dbReference type="EMBL" id="CAD8249973.1"/>
    </source>
</evidence>
<dbReference type="GO" id="GO:0005737">
    <property type="term" value="C:cytoplasm"/>
    <property type="evidence" value="ECO:0007669"/>
    <property type="project" value="TreeGrafter"/>
</dbReference>
<dbReference type="InterPro" id="IPR004045">
    <property type="entry name" value="Glutathione_S-Trfase_N"/>
</dbReference>
<feature type="region of interest" description="Disordered" evidence="1">
    <location>
        <begin position="1"/>
        <end position="46"/>
    </location>
</feature>
<sequence length="424" mass="44966">MVAFAVARAPRPPVARRSSGAGRAQRAWRTPARLAGGGSSGGGTGDPLGAALGGGLRLLEWSGAVVPQGTVVTGVKGAWRAAWVTLMRELAPQDASGSYARPEASFTGEIEGDSGARFGAGGRYVLYVGNACPWCHRVVLAAALRGIQEPSLRLVRAVDDPERASRGGWVFDAPEPLFGSSDLRQVYDELSPGGYYGRCTAPLLVDVTSRRAVSNDSAAIVRSLRHLPGESGVDLYPSHLRSEIDAWCVTIGKKVNAAVYRCGFATTQAGHDAASKVLYEGLDAVEAQLAKTRFVAGNTVTEADVFLLPTILRYDLAYAGLFKCSGRNMSSMPNIRHWLRDMWSLPGVAQTFDADAARASYYGLFPLNPSGIVPAGPTRQELEAEWSRPFSSRELLAGGEPRLWSEEQGDVDAGAGAEGVATKA</sequence>
<accession>A0A7R9U053</accession>
<dbReference type="EMBL" id="HBDZ01014955">
    <property type="protein sequence ID" value="CAD8249973.1"/>
    <property type="molecule type" value="Transcribed_RNA"/>
</dbReference>
<dbReference type="PANTHER" id="PTHR32419:SF6">
    <property type="entry name" value="GLUTATHIONE S-TRANSFERASE OMEGA-LIKE 1-RELATED"/>
    <property type="match status" value="1"/>
</dbReference>
<evidence type="ECO:0000256" key="1">
    <source>
        <dbReference type="SAM" id="MobiDB-lite"/>
    </source>
</evidence>
<feature type="compositionally biased region" description="Gly residues" evidence="1">
    <location>
        <begin position="35"/>
        <end position="46"/>
    </location>
</feature>
<proteinExistence type="predicted"/>
<dbReference type="InterPro" id="IPR016639">
    <property type="entry name" value="GST_Omega/GSH"/>
</dbReference>
<dbReference type="PANTHER" id="PTHR32419">
    <property type="entry name" value="GLUTATHIONYL-HYDROQUINONE REDUCTASE"/>
    <property type="match status" value="1"/>
</dbReference>
<feature type="region of interest" description="Disordered" evidence="1">
    <location>
        <begin position="400"/>
        <end position="424"/>
    </location>
</feature>
<feature type="compositionally biased region" description="Low complexity" evidence="1">
    <location>
        <begin position="411"/>
        <end position="424"/>
    </location>
</feature>
<organism evidence="3">
    <name type="scientific">Prasinoderma coloniale</name>
    <dbReference type="NCBI Taxonomy" id="156133"/>
    <lineage>
        <taxon>Eukaryota</taxon>
        <taxon>Viridiplantae</taxon>
        <taxon>Prasinodermophyta</taxon>
        <taxon>Prasinodermophyceae</taxon>
        <taxon>Prasinodermales</taxon>
        <taxon>Prasinodermaceae</taxon>
        <taxon>Prasinoderma</taxon>
    </lineage>
</organism>
<dbReference type="InterPro" id="IPR036249">
    <property type="entry name" value="Thioredoxin-like_sf"/>
</dbReference>
<feature type="domain" description="GST C-terminal" evidence="2">
    <location>
        <begin position="237"/>
        <end position="370"/>
    </location>
</feature>
<protein>
    <recommendedName>
        <fullName evidence="2">GST C-terminal domain-containing protein</fullName>
    </recommendedName>
</protein>
<evidence type="ECO:0000259" key="2">
    <source>
        <dbReference type="PROSITE" id="PS50405"/>
    </source>
</evidence>
<dbReference type="CDD" id="cd03190">
    <property type="entry name" value="GST_C_Omega_like"/>
    <property type="match status" value="1"/>
</dbReference>
<gene>
    <name evidence="3" type="ORF">PCOL08062_LOCUS11505</name>
</gene>
<dbReference type="AlphaFoldDB" id="A0A7R9U053"/>
<dbReference type="PROSITE" id="PS50405">
    <property type="entry name" value="GST_CTER"/>
    <property type="match status" value="1"/>
</dbReference>
<dbReference type="InterPro" id="IPR036282">
    <property type="entry name" value="Glutathione-S-Trfase_C_sf"/>
</dbReference>
<dbReference type="InterPro" id="IPR047047">
    <property type="entry name" value="GST_Omega-like_C"/>
</dbReference>
<dbReference type="Pfam" id="PF13410">
    <property type="entry name" value="GST_C_2"/>
    <property type="match status" value="1"/>
</dbReference>
<dbReference type="InterPro" id="IPR010987">
    <property type="entry name" value="Glutathione-S-Trfase_C-like"/>
</dbReference>
<name>A0A7R9U053_9VIRI</name>
<dbReference type="Pfam" id="PF13409">
    <property type="entry name" value="GST_N_2"/>
    <property type="match status" value="1"/>
</dbReference>
<dbReference type="SUPFAM" id="SSF47616">
    <property type="entry name" value="GST C-terminal domain-like"/>
    <property type="match status" value="1"/>
</dbReference>
<dbReference type="GO" id="GO:0004364">
    <property type="term" value="F:glutathione transferase activity"/>
    <property type="evidence" value="ECO:0007669"/>
    <property type="project" value="InterPro"/>
</dbReference>